<keyword evidence="8" id="KW-0175">Coiled coil</keyword>
<evidence type="ECO:0000313" key="11">
    <source>
        <dbReference type="Proteomes" id="UP001431783"/>
    </source>
</evidence>
<evidence type="ECO:0000256" key="5">
    <source>
        <dbReference type="ARBA" id="ARBA00022763"/>
    </source>
</evidence>
<evidence type="ECO:0000256" key="1">
    <source>
        <dbReference type="ARBA" id="ARBA00000900"/>
    </source>
</evidence>
<comment type="catalytic activity">
    <reaction evidence="1">
        <text>S-ubiquitinyl-[E2 ubiquitin-conjugating enzyme]-L-cysteine + [acceptor protein]-L-lysine = [E2 ubiquitin-conjugating enzyme]-L-cysteine + N(6)-ubiquitinyl-[acceptor protein]-L-lysine.</text>
        <dbReference type="EC" id="2.3.2.27"/>
    </reaction>
</comment>
<evidence type="ECO:0000256" key="2">
    <source>
        <dbReference type="ARBA" id="ARBA00004123"/>
    </source>
</evidence>
<feature type="compositionally biased region" description="Basic and acidic residues" evidence="9">
    <location>
        <begin position="386"/>
        <end position="395"/>
    </location>
</feature>
<dbReference type="EC" id="2.3.2.27" evidence="3"/>
<dbReference type="InterPro" id="IPR051657">
    <property type="entry name" value="RNF168/RNF169_E3_ubiq-ligase"/>
</dbReference>
<feature type="compositionally biased region" description="Polar residues" evidence="9">
    <location>
        <begin position="454"/>
        <end position="474"/>
    </location>
</feature>
<feature type="coiled-coil region" evidence="8">
    <location>
        <begin position="97"/>
        <end position="146"/>
    </location>
</feature>
<name>A0AAW1V5F9_9CUCU</name>
<sequence>MENANLVCPLCRIRIGSWLRSSKKENKLINMDYWNAIKRLFPVQIKNKLEGIEENIAFETPSVRLAEPGELKREYETEMQKESEVIRLEREAEAKASEDLIKKIREEEEYKKIVEEEKLRLDEEVAKKLADELNSTEKNWESKETECSQSTSQMKNHSSNVPNVGPLDRFFKYKQLKDINKPSTDIQNKKIDFSKKEYTCRILCQDISDEWDYVGWKSNINSRNMNVISKKSSAEVNALLEAEGNSDSSDSIDSEYRYFKPIDYRRNPPCQKSIPIKVPTVKAEVIQLEVSAPKGPIILRINSGNSAFAPFISPILQKKETETSKTAKRKCLSPEKRHIPASIRDASPDKGSTDSLSLKKVIPGKKKISSICVENLDIPISTGKKEHLIRTKSEKINSPSKRKGSNSDSSPEYSKKKLKSESNDNISRHLLTPSSPFRGFETTDSSKEFALKTSPRNSRSKAQQNKSPQKNSFNAEKEKIEIQVRADYELARKLQNQYNSVSYSTRSSVPRKSIKVTRQTTLDNILSKKSYKV</sequence>
<reference evidence="10 11" key="1">
    <citation type="submission" date="2023-03" db="EMBL/GenBank/DDBJ databases">
        <title>Genome insight into feeding habits of ladybird beetles.</title>
        <authorList>
            <person name="Li H.-S."/>
            <person name="Huang Y.-H."/>
            <person name="Pang H."/>
        </authorList>
    </citation>
    <scope>NUCLEOTIDE SEQUENCE [LARGE SCALE GENOMIC DNA]</scope>
    <source>
        <strain evidence="10">SYSU_2023b</strain>
        <tissue evidence="10">Whole body</tissue>
    </source>
</reference>
<evidence type="ECO:0000256" key="6">
    <source>
        <dbReference type="ARBA" id="ARBA00022786"/>
    </source>
</evidence>
<dbReference type="GO" id="GO:0005634">
    <property type="term" value="C:nucleus"/>
    <property type="evidence" value="ECO:0007669"/>
    <property type="project" value="UniProtKB-SubCell"/>
</dbReference>
<dbReference type="GO" id="GO:0006302">
    <property type="term" value="P:double-strand break repair"/>
    <property type="evidence" value="ECO:0007669"/>
    <property type="project" value="TreeGrafter"/>
</dbReference>
<dbReference type="Proteomes" id="UP001431783">
    <property type="component" value="Unassembled WGS sequence"/>
</dbReference>
<keyword evidence="6" id="KW-0833">Ubl conjugation pathway</keyword>
<dbReference type="Gene3D" id="3.30.40.10">
    <property type="entry name" value="Zinc/RING finger domain, C3HC4 (zinc finger)"/>
    <property type="match status" value="1"/>
</dbReference>
<dbReference type="GO" id="GO:0035861">
    <property type="term" value="C:site of double-strand break"/>
    <property type="evidence" value="ECO:0007669"/>
    <property type="project" value="TreeGrafter"/>
</dbReference>
<keyword evidence="5" id="KW-0227">DNA damage</keyword>
<dbReference type="EMBL" id="JARQZJ010000125">
    <property type="protein sequence ID" value="KAK9890494.1"/>
    <property type="molecule type" value="Genomic_DNA"/>
</dbReference>
<accession>A0AAW1V5F9</accession>
<comment type="caution">
    <text evidence="10">The sequence shown here is derived from an EMBL/GenBank/DDBJ whole genome shotgun (WGS) entry which is preliminary data.</text>
</comment>
<feature type="region of interest" description="Disordered" evidence="9">
    <location>
        <begin position="320"/>
        <end position="358"/>
    </location>
</feature>
<dbReference type="InterPro" id="IPR013083">
    <property type="entry name" value="Znf_RING/FYVE/PHD"/>
</dbReference>
<dbReference type="PANTHER" id="PTHR23328">
    <property type="entry name" value="RING-TYPE DOMAIN-CONTAINING PROTEIN"/>
    <property type="match status" value="1"/>
</dbReference>
<evidence type="ECO:0000256" key="3">
    <source>
        <dbReference type="ARBA" id="ARBA00012483"/>
    </source>
</evidence>
<keyword evidence="4" id="KW-0808">Transferase</keyword>
<dbReference type="CDD" id="cd22249">
    <property type="entry name" value="UDM1_RNF168_RNF169-like"/>
    <property type="match status" value="1"/>
</dbReference>
<evidence type="ECO:0000313" key="10">
    <source>
        <dbReference type="EMBL" id="KAK9890494.1"/>
    </source>
</evidence>
<keyword evidence="7" id="KW-0539">Nucleus</keyword>
<keyword evidence="11" id="KW-1185">Reference proteome</keyword>
<dbReference type="AlphaFoldDB" id="A0AAW1V5F9"/>
<comment type="subcellular location">
    <subcellularLocation>
        <location evidence="2">Nucleus</location>
    </subcellularLocation>
</comment>
<dbReference type="PANTHER" id="PTHR23328:SF0">
    <property type="entry name" value="RING-TYPE DOMAIN-CONTAINING PROTEIN"/>
    <property type="match status" value="1"/>
</dbReference>
<feature type="region of interest" description="Disordered" evidence="9">
    <location>
        <begin position="386"/>
        <end position="478"/>
    </location>
</feature>
<evidence type="ECO:0000256" key="4">
    <source>
        <dbReference type="ARBA" id="ARBA00022679"/>
    </source>
</evidence>
<gene>
    <name evidence="10" type="ORF">WA026_010575</name>
</gene>
<feature type="compositionally biased region" description="Basic and acidic residues" evidence="9">
    <location>
        <begin position="413"/>
        <end position="422"/>
    </location>
</feature>
<dbReference type="GO" id="GO:0031491">
    <property type="term" value="F:nucleosome binding"/>
    <property type="evidence" value="ECO:0007669"/>
    <property type="project" value="TreeGrafter"/>
</dbReference>
<dbReference type="GO" id="GO:0061630">
    <property type="term" value="F:ubiquitin protein ligase activity"/>
    <property type="evidence" value="ECO:0007669"/>
    <property type="project" value="UniProtKB-EC"/>
</dbReference>
<evidence type="ECO:0000256" key="8">
    <source>
        <dbReference type="SAM" id="Coils"/>
    </source>
</evidence>
<evidence type="ECO:0000256" key="9">
    <source>
        <dbReference type="SAM" id="MobiDB-lite"/>
    </source>
</evidence>
<evidence type="ECO:0000256" key="7">
    <source>
        <dbReference type="ARBA" id="ARBA00023242"/>
    </source>
</evidence>
<organism evidence="10 11">
    <name type="scientific">Henosepilachna vigintioctopunctata</name>
    <dbReference type="NCBI Taxonomy" id="420089"/>
    <lineage>
        <taxon>Eukaryota</taxon>
        <taxon>Metazoa</taxon>
        <taxon>Ecdysozoa</taxon>
        <taxon>Arthropoda</taxon>
        <taxon>Hexapoda</taxon>
        <taxon>Insecta</taxon>
        <taxon>Pterygota</taxon>
        <taxon>Neoptera</taxon>
        <taxon>Endopterygota</taxon>
        <taxon>Coleoptera</taxon>
        <taxon>Polyphaga</taxon>
        <taxon>Cucujiformia</taxon>
        <taxon>Coccinelloidea</taxon>
        <taxon>Coccinellidae</taxon>
        <taxon>Epilachninae</taxon>
        <taxon>Epilachnini</taxon>
        <taxon>Henosepilachna</taxon>
    </lineage>
</organism>
<protein>
    <recommendedName>
        <fullName evidence="3">RING-type E3 ubiquitin transferase</fullName>
        <ecNumber evidence="3">2.3.2.27</ecNumber>
    </recommendedName>
</protein>
<proteinExistence type="predicted"/>